<dbReference type="InterPro" id="IPR043448">
    <property type="entry name" value="PKHO1/2"/>
</dbReference>
<dbReference type="CTD" id="80301"/>
<reference evidence="3" key="1">
    <citation type="submission" date="2025-08" db="UniProtKB">
        <authorList>
            <consortium name="Ensembl"/>
        </authorList>
    </citation>
    <scope>IDENTIFICATION</scope>
</reference>
<dbReference type="RefSeq" id="XP_020469370.1">
    <property type="nucleotide sequence ID" value="XM_020613714.1"/>
</dbReference>
<keyword evidence="4" id="KW-1185">Reference proteome</keyword>
<proteinExistence type="predicted"/>
<dbReference type="OrthoDB" id="8860305at2759"/>
<dbReference type="PROSITE" id="PS50003">
    <property type="entry name" value="PH_DOMAIN"/>
    <property type="match status" value="1"/>
</dbReference>
<dbReference type="InterPro" id="IPR001849">
    <property type="entry name" value="PH_domain"/>
</dbReference>
<reference evidence="3" key="2">
    <citation type="submission" date="2025-09" db="UniProtKB">
        <authorList>
            <consortium name="Ensembl"/>
        </authorList>
    </citation>
    <scope>IDENTIFICATION</scope>
</reference>
<evidence type="ECO:0000259" key="2">
    <source>
        <dbReference type="PROSITE" id="PS50003"/>
    </source>
</evidence>
<protein>
    <recommendedName>
        <fullName evidence="2">PH domain-containing protein</fullName>
    </recommendedName>
</protein>
<dbReference type="GeneID" id="109967853"/>
<feature type="domain" description="PH" evidence="2">
    <location>
        <begin position="17"/>
        <end position="120"/>
    </location>
</feature>
<dbReference type="PANTHER" id="PTHR15871">
    <property type="entry name" value="PH DOMAIN-CONTAINING PROTEIN"/>
    <property type="match status" value="1"/>
</dbReference>
<dbReference type="PANTHER" id="PTHR15871:SF2">
    <property type="entry name" value="PLECKSTRIN HOMOLOGY DOMAIN-CONTAINING FAMILY O MEMBER 2"/>
    <property type="match status" value="1"/>
</dbReference>
<evidence type="ECO:0000256" key="1">
    <source>
        <dbReference type="SAM" id="MobiDB-lite"/>
    </source>
</evidence>
<accession>A0A3Q3JTW4</accession>
<dbReference type="InterPro" id="IPR011993">
    <property type="entry name" value="PH-like_dom_sf"/>
</dbReference>
<feature type="compositionally biased region" description="Polar residues" evidence="1">
    <location>
        <begin position="530"/>
        <end position="548"/>
    </location>
</feature>
<dbReference type="AlphaFoldDB" id="A0A3Q3JTW4"/>
<dbReference type="SUPFAM" id="SSF50729">
    <property type="entry name" value="PH domain-like"/>
    <property type="match status" value="1"/>
</dbReference>
<feature type="compositionally biased region" description="Basic and acidic residues" evidence="1">
    <location>
        <begin position="282"/>
        <end position="300"/>
    </location>
</feature>
<feature type="compositionally biased region" description="Basic and acidic residues" evidence="1">
    <location>
        <begin position="389"/>
        <end position="398"/>
    </location>
</feature>
<dbReference type="Pfam" id="PF00169">
    <property type="entry name" value="PH"/>
    <property type="match status" value="1"/>
</dbReference>
<dbReference type="GO" id="GO:0071888">
    <property type="term" value="P:macrophage apoptotic process"/>
    <property type="evidence" value="ECO:0007669"/>
    <property type="project" value="TreeGrafter"/>
</dbReference>
<dbReference type="Proteomes" id="UP000261600">
    <property type="component" value="Unplaced"/>
</dbReference>
<feature type="compositionally biased region" description="Basic and acidic residues" evidence="1">
    <location>
        <begin position="501"/>
        <end position="512"/>
    </location>
</feature>
<evidence type="ECO:0000313" key="3">
    <source>
        <dbReference type="Ensembl" id="ENSMALP00000018477.1"/>
    </source>
</evidence>
<dbReference type="Gene3D" id="2.30.29.30">
    <property type="entry name" value="Pleckstrin-homology domain (PH domain)/Phosphotyrosine-binding domain (PTB)"/>
    <property type="match status" value="1"/>
</dbReference>
<dbReference type="STRING" id="43700.ENSMALP00000018477"/>
<organism evidence="3 4">
    <name type="scientific">Monopterus albus</name>
    <name type="common">Swamp eel</name>
    <dbReference type="NCBI Taxonomy" id="43700"/>
    <lineage>
        <taxon>Eukaryota</taxon>
        <taxon>Metazoa</taxon>
        <taxon>Chordata</taxon>
        <taxon>Craniata</taxon>
        <taxon>Vertebrata</taxon>
        <taxon>Euteleostomi</taxon>
        <taxon>Actinopterygii</taxon>
        <taxon>Neopterygii</taxon>
        <taxon>Teleostei</taxon>
        <taxon>Neoteleostei</taxon>
        <taxon>Acanthomorphata</taxon>
        <taxon>Anabantaria</taxon>
        <taxon>Synbranchiformes</taxon>
        <taxon>Synbranchidae</taxon>
        <taxon>Monopterus</taxon>
    </lineage>
</organism>
<feature type="compositionally biased region" description="Polar residues" evidence="1">
    <location>
        <begin position="452"/>
        <end position="465"/>
    </location>
</feature>
<name>A0A3Q3JTW4_MONAL</name>
<dbReference type="SMART" id="SM00233">
    <property type="entry name" value="PH"/>
    <property type="match status" value="1"/>
</dbReference>
<evidence type="ECO:0000313" key="4">
    <source>
        <dbReference type="Proteomes" id="UP000261600"/>
    </source>
</evidence>
<feature type="region of interest" description="Disordered" evidence="1">
    <location>
        <begin position="501"/>
        <end position="577"/>
    </location>
</feature>
<dbReference type="Ensembl" id="ENSMALT00000018833.1">
    <property type="protein sequence ID" value="ENSMALP00000018477.1"/>
    <property type="gene ID" value="ENSMALG00000012886.1"/>
</dbReference>
<dbReference type="KEGG" id="malb:109967853"/>
<feature type="region of interest" description="Disordered" evidence="1">
    <location>
        <begin position="209"/>
        <end position="467"/>
    </location>
</feature>
<sequence length="685" mass="75292">MEDGVKEDLAQCTQPKFLGKAGWVKKAPGKLLASYKDRYIHVEKTEIVVYENEDLQNCLERIDLESYDKCHELKSPFKKKHRLILIRSAKSGNKVNDVKLQAQTAEEKEAWIKALSDGISRAKNKVFDEVKVDESSNLEHVTRTRPKATRNRRPPTRIHMKEVADVSSDGILRLDLDLEDAVMPNGTHHANVDGSETPKEAIKATEKNLGTNAEWEVQTGPEVSPQKKVKPPMPPTKETKPSLESEEELDKPDGLEKKVLKPPMPPCKEAKPCISPAEESTGEAKADMSEKCPDTRKKADPPPTPPNKPSSSSPIINLAETNSHPPATPSKEKKPSTTAMDPTQEDEGTGDENKEKEEDSGEQTKGTAVETDEADQMISKEALSSVSGDKNHCAKGQDSEEESRETIRSGINKASDKEPQILVQPDMQHMRDMTQDNPTISQPDKGEDPAASLQTASDTSASSFQVEELLPSCEVPSVGASLNDPLSDSLSLSPLLCHLHGEKEKKAEEKSVDSGQQSDDDSEGSGSEHTVATSTAEDNIQNSVSLRQKQAETKHQVNPKGFPFQRSVPAVPAKPHIKAKSASIGDLLSDSPAYIQVRQNPRSVSVSDRSPVDNVMKLETEVALEMEKTSDLLSRLSQSHTGGDREGMPEDLLVRAMEKLKKADRVLREVKKLTMTKTSSNRKSW</sequence>